<dbReference type="SUPFAM" id="SSF52058">
    <property type="entry name" value="L domain-like"/>
    <property type="match status" value="1"/>
</dbReference>
<dbReference type="SUPFAM" id="SSF52540">
    <property type="entry name" value="P-loop containing nucleoside triphosphate hydrolases"/>
    <property type="match status" value="1"/>
</dbReference>
<name>A0AA38TLF5_9ASTR</name>
<evidence type="ECO:0000256" key="6">
    <source>
        <dbReference type="ARBA" id="ARBA00022840"/>
    </source>
</evidence>
<comment type="similarity">
    <text evidence="1">Belongs to the disease resistance NB-LRR family.</text>
</comment>
<keyword evidence="3" id="KW-0677">Repeat</keyword>
<protein>
    <recommendedName>
        <fullName evidence="14">Disease resistance protein</fullName>
    </recommendedName>
</protein>
<dbReference type="Proteomes" id="UP001172457">
    <property type="component" value="Chromosome 3"/>
</dbReference>
<keyword evidence="2" id="KW-0433">Leucine-rich repeat</keyword>
<evidence type="ECO:0000313" key="12">
    <source>
        <dbReference type="EMBL" id="KAJ9559158.1"/>
    </source>
</evidence>
<dbReference type="Pfam" id="PF18052">
    <property type="entry name" value="Rx_N"/>
    <property type="match status" value="1"/>
</dbReference>
<dbReference type="Pfam" id="PF23559">
    <property type="entry name" value="WHD_DRP"/>
    <property type="match status" value="1"/>
</dbReference>
<evidence type="ECO:0000259" key="9">
    <source>
        <dbReference type="Pfam" id="PF18052"/>
    </source>
</evidence>
<dbReference type="EMBL" id="JARYMX010000003">
    <property type="protein sequence ID" value="KAJ9559158.1"/>
    <property type="molecule type" value="Genomic_DNA"/>
</dbReference>
<dbReference type="PANTHER" id="PTHR36766">
    <property type="entry name" value="PLANT BROAD-SPECTRUM MILDEW RESISTANCE PROTEIN RPW8"/>
    <property type="match status" value="1"/>
</dbReference>
<dbReference type="InterPro" id="IPR058922">
    <property type="entry name" value="WHD_DRP"/>
</dbReference>
<accession>A0AA38TLF5</accession>
<feature type="domain" description="Disease resistance N-terminal" evidence="9">
    <location>
        <begin position="8"/>
        <end position="89"/>
    </location>
</feature>
<dbReference type="InterPro" id="IPR042197">
    <property type="entry name" value="Apaf_helical"/>
</dbReference>
<evidence type="ECO:0000256" key="1">
    <source>
        <dbReference type="ARBA" id="ARBA00008894"/>
    </source>
</evidence>
<dbReference type="GO" id="GO:0051607">
    <property type="term" value="P:defense response to virus"/>
    <property type="evidence" value="ECO:0007669"/>
    <property type="project" value="UniProtKB-ARBA"/>
</dbReference>
<dbReference type="InterPro" id="IPR027417">
    <property type="entry name" value="P-loop_NTPase"/>
</dbReference>
<evidence type="ECO:0008006" key="14">
    <source>
        <dbReference type="Google" id="ProtNLM"/>
    </source>
</evidence>
<feature type="domain" description="Disease resistance protein winged helix" evidence="10">
    <location>
        <begin position="439"/>
        <end position="509"/>
    </location>
</feature>
<evidence type="ECO:0000256" key="3">
    <source>
        <dbReference type="ARBA" id="ARBA00022737"/>
    </source>
</evidence>
<dbReference type="InterPro" id="IPR056789">
    <property type="entry name" value="LRR_R13L1-DRL21"/>
</dbReference>
<evidence type="ECO:0000259" key="11">
    <source>
        <dbReference type="Pfam" id="PF25019"/>
    </source>
</evidence>
<dbReference type="InterPro" id="IPR002182">
    <property type="entry name" value="NB-ARC"/>
</dbReference>
<evidence type="ECO:0000259" key="10">
    <source>
        <dbReference type="Pfam" id="PF23559"/>
    </source>
</evidence>
<evidence type="ECO:0000256" key="7">
    <source>
        <dbReference type="SAM" id="Coils"/>
    </source>
</evidence>
<dbReference type="Gene3D" id="3.40.50.300">
    <property type="entry name" value="P-loop containing nucleotide triphosphate hydrolases"/>
    <property type="match status" value="1"/>
</dbReference>
<proteinExistence type="inferred from homology"/>
<keyword evidence="4" id="KW-0547">Nucleotide-binding</keyword>
<evidence type="ECO:0000313" key="13">
    <source>
        <dbReference type="Proteomes" id="UP001172457"/>
    </source>
</evidence>
<dbReference type="Pfam" id="PF00931">
    <property type="entry name" value="NB-ARC"/>
    <property type="match status" value="1"/>
</dbReference>
<feature type="coiled-coil region" evidence="7">
    <location>
        <begin position="26"/>
        <end position="53"/>
    </location>
</feature>
<feature type="domain" description="R13L1/DRL21-like LRR repeat region" evidence="11">
    <location>
        <begin position="689"/>
        <end position="814"/>
    </location>
</feature>
<dbReference type="Gene3D" id="1.10.10.10">
    <property type="entry name" value="Winged helix-like DNA-binding domain superfamily/Winged helix DNA-binding domain"/>
    <property type="match status" value="1"/>
</dbReference>
<feature type="domain" description="NB-ARC" evidence="8">
    <location>
        <begin position="189"/>
        <end position="351"/>
    </location>
</feature>
<keyword evidence="7" id="KW-0175">Coiled coil</keyword>
<dbReference type="FunFam" id="3.40.50.300:FF:001091">
    <property type="entry name" value="Probable disease resistance protein At1g61300"/>
    <property type="match status" value="1"/>
</dbReference>
<dbReference type="FunFam" id="1.10.10.10:FF:000322">
    <property type="entry name" value="Probable disease resistance protein At1g63360"/>
    <property type="match status" value="1"/>
</dbReference>
<keyword evidence="6" id="KW-0067">ATP-binding</keyword>
<dbReference type="InterPro" id="IPR032675">
    <property type="entry name" value="LRR_dom_sf"/>
</dbReference>
<dbReference type="Gene3D" id="3.80.10.10">
    <property type="entry name" value="Ribonuclease Inhibitor"/>
    <property type="match status" value="1"/>
</dbReference>
<dbReference type="InterPro" id="IPR036388">
    <property type="entry name" value="WH-like_DNA-bd_sf"/>
</dbReference>
<dbReference type="Pfam" id="PF25019">
    <property type="entry name" value="LRR_R13L1-DRL21"/>
    <property type="match status" value="1"/>
</dbReference>
<gene>
    <name evidence="12" type="ORF">OSB04_013772</name>
</gene>
<dbReference type="GO" id="GO:0005524">
    <property type="term" value="F:ATP binding"/>
    <property type="evidence" value="ECO:0007669"/>
    <property type="project" value="UniProtKB-KW"/>
</dbReference>
<dbReference type="PRINTS" id="PR00364">
    <property type="entry name" value="DISEASERSIST"/>
</dbReference>
<comment type="caution">
    <text evidence="12">The sequence shown here is derived from an EMBL/GenBank/DDBJ whole genome shotgun (WGS) entry which is preliminary data.</text>
</comment>
<evidence type="ECO:0000256" key="5">
    <source>
        <dbReference type="ARBA" id="ARBA00022821"/>
    </source>
</evidence>
<reference evidence="12" key="1">
    <citation type="submission" date="2023-03" db="EMBL/GenBank/DDBJ databases">
        <title>Chromosome-scale reference genome and RAD-based genetic map of yellow starthistle (Centaurea solstitialis) reveal putative structural variation and QTLs associated with invader traits.</title>
        <authorList>
            <person name="Reatini B."/>
            <person name="Cang F.A."/>
            <person name="Jiang Q."/>
            <person name="Mckibben M.T.W."/>
            <person name="Barker M.S."/>
            <person name="Rieseberg L.H."/>
            <person name="Dlugosch K.M."/>
        </authorList>
    </citation>
    <scope>NUCLEOTIDE SEQUENCE</scope>
    <source>
        <strain evidence="12">CAN-66</strain>
        <tissue evidence="12">Leaf</tissue>
    </source>
</reference>
<organism evidence="12 13">
    <name type="scientific">Centaurea solstitialis</name>
    <name type="common">yellow star-thistle</name>
    <dbReference type="NCBI Taxonomy" id="347529"/>
    <lineage>
        <taxon>Eukaryota</taxon>
        <taxon>Viridiplantae</taxon>
        <taxon>Streptophyta</taxon>
        <taxon>Embryophyta</taxon>
        <taxon>Tracheophyta</taxon>
        <taxon>Spermatophyta</taxon>
        <taxon>Magnoliopsida</taxon>
        <taxon>eudicotyledons</taxon>
        <taxon>Gunneridae</taxon>
        <taxon>Pentapetalae</taxon>
        <taxon>asterids</taxon>
        <taxon>campanulids</taxon>
        <taxon>Asterales</taxon>
        <taxon>Asteraceae</taxon>
        <taxon>Carduoideae</taxon>
        <taxon>Cardueae</taxon>
        <taxon>Centaureinae</taxon>
        <taxon>Centaurea</taxon>
    </lineage>
</organism>
<dbReference type="GO" id="GO:0043531">
    <property type="term" value="F:ADP binding"/>
    <property type="evidence" value="ECO:0007669"/>
    <property type="project" value="InterPro"/>
</dbReference>
<keyword evidence="5" id="KW-0611">Plant defense</keyword>
<dbReference type="Gene3D" id="1.20.5.4130">
    <property type="match status" value="1"/>
</dbReference>
<evidence type="ECO:0000256" key="2">
    <source>
        <dbReference type="ARBA" id="ARBA00022614"/>
    </source>
</evidence>
<dbReference type="Gene3D" id="1.10.8.430">
    <property type="entry name" value="Helical domain of apoptotic protease-activating factors"/>
    <property type="match status" value="1"/>
</dbReference>
<sequence length="978" mass="112229">MVDVSGLVNDVLKSLASTAFQEFRRLRSLKDDVSALKETYTQIQAVLSDAEEKRSKEKSVERWLKRLGSASLEVENILDGIIADAMVQRLHNELEGGIKYKVRTFFSSKHNPLIVRVRVANKVKTIRIKLNEIAVDSSKFNFSSNTISVGVGVGGDTTNMETSSLMPISTIYGRDEEVETVVEKICTEDIIRHDSKEVRVYAIWGMGGVGKTTLAQLVYNHDRVKIHFELQSWVYVSNDFQVNKITKGIIESIDGSECKLSGLDAIQLELQNKLKGKRFLIVLDDVWIEEKTKWDELRKALSNGAKGSIVMVTTRNETTSRMMAKVPEFQHQLGYLSEKKSWSLFKNLAFAPGSISERENISELESIGKEIVKKCEGLPLAVKTLGGLMWSKSSVSAWQSVKDNDVWKELQVNGILPALKLSYDNLLPHMKRCFAYSCLFPKGYKMRKNLLIDLWMANGFIPPRGQTDLYVIGEEIFYCLVSRSFLQEVQEDHHYNDLVCKMHDLMHDLGRYLMRRDYFFTDDLITPNDFEVLHFCSSCPRISFSVQDLKRLRSLRSLFIFLDGYKINMISQLSKLVYLRALHLDKIQVSTLPESICKLKHLRYLSICDSKIKSLPESIIYLQNLQVLLVEWCSELRKLPEGMRYMKNLRCLDNQGCYMLRFMPVGIKELRCLRRLGEFIVGEKKGSQITELGDLNLLRGRLELKWLENVGGLEEAKSANLKDKTNLLSLILCWDSSRGGEEKIDDEEVVEGLEPNSSLKELSIRGYKGRMICTSWMMKLRNLVRIEFVWCDRCESIPPLGKLPSLKVIVLYNMAIRCLDDDEFSSLQELSIRYCDQLVSLPSNLPTLKELTLDAVRGLVSLPNNLPKLTRLDIACCPQLHCLPNGLKELTSLKIMESEILQRRCEKEKGEDWHKISHVPNIDLRDPWWLNSRWSVPLNLDLDLRPEHQETLLNKQKSNKCVAWVDEIDEFKVKIIIN</sequence>
<dbReference type="PANTHER" id="PTHR36766:SF47">
    <property type="entry name" value="NB-ARC DOMAIN-CONTAINING PROTEIN"/>
    <property type="match status" value="1"/>
</dbReference>
<evidence type="ECO:0000259" key="8">
    <source>
        <dbReference type="Pfam" id="PF00931"/>
    </source>
</evidence>
<dbReference type="AlphaFoldDB" id="A0AA38TLF5"/>
<keyword evidence="13" id="KW-1185">Reference proteome</keyword>
<dbReference type="InterPro" id="IPR041118">
    <property type="entry name" value="Rx_N"/>
</dbReference>
<evidence type="ECO:0000256" key="4">
    <source>
        <dbReference type="ARBA" id="ARBA00022741"/>
    </source>
</evidence>